<evidence type="ECO:0000313" key="2">
    <source>
        <dbReference type="Proteomes" id="UP000799764"/>
    </source>
</evidence>
<evidence type="ECO:0000313" key="1">
    <source>
        <dbReference type="EMBL" id="KAF2450872.1"/>
    </source>
</evidence>
<comment type="caution">
    <text evidence="1">The sequence shown here is derived from an EMBL/GenBank/DDBJ whole genome shotgun (WGS) entry which is preliminary data.</text>
</comment>
<protein>
    <submittedName>
        <fullName evidence="1">Uncharacterized protein</fullName>
    </submittedName>
</protein>
<gene>
    <name evidence="1" type="ORF">P171DRAFT_439432</name>
</gene>
<proteinExistence type="predicted"/>
<organism evidence="1 2">
    <name type="scientific">Karstenula rhodostoma CBS 690.94</name>
    <dbReference type="NCBI Taxonomy" id="1392251"/>
    <lineage>
        <taxon>Eukaryota</taxon>
        <taxon>Fungi</taxon>
        <taxon>Dikarya</taxon>
        <taxon>Ascomycota</taxon>
        <taxon>Pezizomycotina</taxon>
        <taxon>Dothideomycetes</taxon>
        <taxon>Pleosporomycetidae</taxon>
        <taxon>Pleosporales</taxon>
        <taxon>Massarineae</taxon>
        <taxon>Didymosphaeriaceae</taxon>
        <taxon>Karstenula</taxon>
    </lineage>
</organism>
<name>A0A9P4PV87_9PLEO</name>
<accession>A0A9P4PV87</accession>
<reference evidence="1" key="1">
    <citation type="journal article" date="2020" name="Stud. Mycol.">
        <title>101 Dothideomycetes genomes: a test case for predicting lifestyles and emergence of pathogens.</title>
        <authorList>
            <person name="Haridas S."/>
            <person name="Albert R."/>
            <person name="Binder M."/>
            <person name="Bloem J."/>
            <person name="Labutti K."/>
            <person name="Salamov A."/>
            <person name="Andreopoulos B."/>
            <person name="Baker S."/>
            <person name="Barry K."/>
            <person name="Bills G."/>
            <person name="Bluhm B."/>
            <person name="Cannon C."/>
            <person name="Castanera R."/>
            <person name="Culley D."/>
            <person name="Daum C."/>
            <person name="Ezra D."/>
            <person name="Gonzalez J."/>
            <person name="Henrissat B."/>
            <person name="Kuo A."/>
            <person name="Liang C."/>
            <person name="Lipzen A."/>
            <person name="Lutzoni F."/>
            <person name="Magnuson J."/>
            <person name="Mondo S."/>
            <person name="Nolan M."/>
            <person name="Ohm R."/>
            <person name="Pangilinan J."/>
            <person name="Park H.-J."/>
            <person name="Ramirez L."/>
            <person name="Alfaro M."/>
            <person name="Sun H."/>
            <person name="Tritt A."/>
            <person name="Yoshinaga Y."/>
            <person name="Zwiers L.-H."/>
            <person name="Turgeon B."/>
            <person name="Goodwin S."/>
            <person name="Spatafora J."/>
            <person name="Crous P."/>
            <person name="Grigoriev I."/>
        </authorList>
    </citation>
    <scope>NUCLEOTIDE SEQUENCE</scope>
    <source>
        <strain evidence="1">CBS 690.94</strain>
    </source>
</reference>
<keyword evidence="2" id="KW-1185">Reference proteome</keyword>
<sequence>MDRQSLLAWGGASGAGRMNANGPRQQLLARHARRMHKNRRGQITAADPSTFPPFDAAEARALRSRYRTRGRRRRDATRTLSCREMRNCTLTLTLTDSAESAPLSVQPRGAIPPRLGQMCSHAVRFGCPSNSALHLRDALDAGAGATLSSSILTVHTVYKRRGSAPV</sequence>
<dbReference type="Proteomes" id="UP000799764">
    <property type="component" value="Unassembled WGS sequence"/>
</dbReference>
<dbReference type="AlphaFoldDB" id="A0A9P4PV87"/>
<dbReference type="EMBL" id="MU001493">
    <property type="protein sequence ID" value="KAF2450872.1"/>
    <property type="molecule type" value="Genomic_DNA"/>
</dbReference>